<dbReference type="PANTHER" id="PTHR23501:SF39">
    <property type="entry name" value="MULTIDRUG TRANSPORTER, PUTATIVE (AFU_ORTHOLOGUE AFUA_1G05010)-RELATED"/>
    <property type="match status" value="1"/>
</dbReference>
<protein>
    <recommendedName>
        <fullName evidence="6">Major facilitator superfamily (MFS) profile domain-containing protein</fullName>
    </recommendedName>
</protein>
<reference evidence="7 8" key="1">
    <citation type="submission" date="2014-04" db="EMBL/GenBank/DDBJ databases">
        <authorList>
            <consortium name="DOE Joint Genome Institute"/>
            <person name="Kuo A."/>
            <person name="Kohler A."/>
            <person name="Jargeat P."/>
            <person name="Nagy L.G."/>
            <person name="Floudas D."/>
            <person name="Copeland A."/>
            <person name="Barry K.W."/>
            <person name="Cichocki N."/>
            <person name="Veneault-Fourrey C."/>
            <person name="LaButti K."/>
            <person name="Lindquist E.A."/>
            <person name="Lipzen A."/>
            <person name="Lundell T."/>
            <person name="Morin E."/>
            <person name="Murat C."/>
            <person name="Sun H."/>
            <person name="Tunlid A."/>
            <person name="Henrissat B."/>
            <person name="Grigoriev I.V."/>
            <person name="Hibbett D.S."/>
            <person name="Martin F."/>
            <person name="Nordberg H.P."/>
            <person name="Cantor M.N."/>
            <person name="Hua S.X."/>
        </authorList>
    </citation>
    <scope>NUCLEOTIDE SEQUENCE [LARGE SCALE GENOMIC DNA]</scope>
    <source>
        <strain evidence="7 8">Ve08.2h10</strain>
    </source>
</reference>
<evidence type="ECO:0000256" key="3">
    <source>
        <dbReference type="ARBA" id="ARBA00022989"/>
    </source>
</evidence>
<feature type="transmembrane region" description="Helical" evidence="5">
    <location>
        <begin position="123"/>
        <end position="146"/>
    </location>
</feature>
<keyword evidence="8" id="KW-1185">Reference proteome</keyword>
<gene>
    <name evidence="7" type="ORF">PAXRUDRAFT_129203</name>
</gene>
<dbReference type="InParanoid" id="A0A0D0DNW2"/>
<dbReference type="PROSITE" id="PS50850">
    <property type="entry name" value="MFS"/>
    <property type="match status" value="1"/>
</dbReference>
<evidence type="ECO:0000256" key="5">
    <source>
        <dbReference type="SAM" id="Phobius"/>
    </source>
</evidence>
<feature type="transmembrane region" description="Helical" evidence="5">
    <location>
        <begin position="326"/>
        <end position="345"/>
    </location>
</feature>
<dbReference type="InterPro" id="IPR036259">
    <property type="entry name" value="MFS_trans_sf"/>
</dbReference>
<feature type="transmembrane region" description="Helical" evidence="5">
    <location>
        <begin position="94"/>
        <end position="111"/>
    </location>
</feature>
<dbReference type="Proteomes" id="UP000054538">
    <property type="component" value="Unassembled WGS sequence"/>
</dbReference>
<feature type="domain" description="Major facilitator superfamily (MFS) profile" evidence="6">
    <location>
        <begin position="1"/>
        <end position="519"/>
    </location>
</feature>
<reference evidence="8" key="2">
    <citation type="submission" date="2015-01" db="EMBL/GenBank/DDBJ databases">
        <title>Evolutionary Origins and Diversification of the Mycorrhizal Mutualists.</title>
        <authorList>
            <consortium name="DOE Joint Genome Institute"/>
            <consortium name="Mycorrhizal Genomics Consortium"/>
            <person name="Kohler A."/>
            <person name="Kuo A."/>
            <person name="Nagy L.G."/>
            <person name="Floudas D."/>
            <person name="Copeland A."/>
            <person name="Barry K.W."/>
            <person name="Cichocki N."/>
            <person name="Veneault-Fourrey C."/>
            <person name="LaButti K."/>
            <person name="Lindquist E.A."/>
            <person name="Lipzen A."/>
            <person name="Lundell T."/>
            <person name="Morin E."/>
            <person name="Murat C."/>
            <person name="Riley R."/>
            <person name="Ohm R."/>
            <person name="Sun H."/>
            <person name="Tunlid A."/>
            <person name="Henrissat B."/>
            <person name="Grigoriev I.V."/>
            <person name="Hibbett D.S."/>
            <person name="Martin F."/>
        </authorList>
    </citation>
    <scope>NUCLEOTIDE SEQUENCE [LARGE SCALE GENOMIC DNA]</scope>
    <source>
        <strain evidence="8">Ve08.2h10</strain>
    </source>
</reference>
<keyword evidence="2 5" id="KW-0812">Transmembrane</keyword>
<evidence type="ECO:0000256" key="1">
    <source>
        <dbReference type="ARBA" id="ARBA00004141"/>
    </source>
</evidence>
<accession>A0A0D0DNW2</accession>
<feature type="transmembrane region" description="Helical" evidence="5">
    <location>
        <begin position="235"/>
        <end position="255"/>
    </location>
</feature>
<dbReference type="Pfam" id="PF07690">
    <property type="entry name" value="MFS_1"/>
    <property type="match status" value="1"/>
</dbReference>
<feature type="transmembrane region" description="Helical" evidence="5">
    <location>
        <begin position="288"/>
        <end position="314"/>
    </location>
</feature>
<evidence type="ECO:0000313" key="8">
    <source>
        <dbReference type="Proteomes" id="UP000054538"/>
    </source>
</evidence>
<dbReference type="HOGENOM" id="CLU_000960_26_1_1"/>
<comment type="subcellular location">
    <subcellularLocation>
        <location evidence="1">Membrane</location>
        <topology evidence="1">Multi-pass membrane protein</topology>
    </subcellularLocation>
</comment>
<dbReference type="STRING" id="930991.A0A0D0DNW2"/>
<dbReference type="GO" id="GO:0022857">
    <property type="term" value="F:transmembrane transporter activity"/>
    <property type="evidence" value="ECO:0007669"/>
    <property type="project" value="InterPro"/>
</dbReference>
<evidence type="ECO:0000313" key="7">
    <source>
        <dbReference type="EMBL" id="KIL00693.1"/>
    </source>
</evidence>
<feature type="transmembrane region" description="Helical" evidence="5">
    <location>
        <begin position="202"/>
        <end position="223"/>
    </location>
</feature>
<feature type="transmembrane region" description="Helical" evidence="5">
    <location>
        <begin position="383"/>
        <end position="400"/>
    </location>
</feature>
<evidence type="ECO:0000256" key="2">
    <source>
        <dbReference type="ARBA" id="ARBA00022692"/>
    </source>
</evidence>
<feature type="transmembrane region" description="Helical" evidence="5">
    <location>
        <begin position="412"/>
        <end position="437"/>
    </location>
</feature>
<evidence type="ECO:0000259" key="6">
    <source>
        <dbReference type="PROSITE" id="PS50850"/>
    </source>
</evidence>
<evidence type="ECO:0000256" key="4">
    <source>
        <dbReference type="ARBA" id="ARBA00023136"/>
    </source>
</evidence>
<dbReference type="GO" id="GO:0005886">
    <property type="term" value="C:plasma membrane"/>
    <property type="evidence" value="ECO:0007669"/>
    <property type="project" value="TreeGrafter"/>
</dbReference>
<dbReference type="OrthoDB" id="6770063at2759"/>
<organism evidence="7 8">
    <name type="scientific">Paxillus rubicundulus Ve08.2h10</name>
    <dbReference type="NCBI Taxonomy" id="930991"/>
    <lineage>
        <taxon>Eukaryota</taxon>
        <taxon>Fungi</taxon>
        <taxon>Dikarya</taxon>
        <taxon>Basidiomycota</taxon>
        <taxon>Agaricomycotina</taxon>
        <taxon>Agaricomycetes</taxon>
        <taxon>Agaricomycetidae</taxon>
        <taxon>Boletales</taxon>
        <taxon>Paxilineae</taxon>
        <taxon>Paxillaceae</taxon>
        <taxon>Paxillus</taxon>
    </lineage>
</organism>
<dbReference type="PANTHER" id="PTHR23501">
    <property type="entry name" value="MAJOR FACILITATOR SUPERFAMILY"/>
    <property type="match status" value="1"/>
</dbReference>
<proteinExistence type="predicted"/>
<keyword evidence="3 5" id="KW-1133">Transmembrane helix</keyword>
<keyword evidence="4 5" id="KW-0472">Membrane</keyword>
<feature type="transmembrane region" description="Helical" evidence="5">
    <location>
        <begin position="495"/>
        <end position="514"/>
    </location>
</feature>
<feature type="transmembrane region" description="Helical" evidence="5">
    <location>
        <begin position="68"/>
        <end position="88"/>
    </location>
</feature>
<feature type="transmembrane region" description="Helical" evidence="5">
    <location>
        <begin position="152"/>
        <end position="172"/>
    </location>
</feature>
<name>A0A0D0DNW2_9AGAM</name>
<feature type="transmembrane region" description="Helical" evidence="5">
    <location>
        <begin position="352"/>
        <end position="371"/>
    </location>
</feature>
<dbReference type="AlphaFoldDB" id="A0A0D0DNW2"/>
<dbReference type="SUPFAM" id="SSF103473">
    <property type="entry name" value="MFS general substrate transporter"/>
    <property type="match status" value="2"/>
</dbReference>
<dbReference type="InterPro" id="IPR020846">
    <property type="entry name" value="MFS_dom"/>
</dbReference>
<dbReference type="Gene3D" id="1.20.1250.20">
    <property type="entry name" value="MFS general substrate transporter like domains"/>
    <property type="match status" value="2"/>
</dbReference>
<feature type="transmembrane region" description="Helical" evidence="5">
    <location>
        <begin position="38"/>
        <end position="61"/>
    </location>
</feature>
<sequence length="559" mass="60660">MGALLLPVLLETLDYTVVATAQPHIASAFDALSLQSYIGTAYLLPSTVFMPLFSSVADVFGRYPALQISLLFFLIGSAISTGAINITMMLLGRGIAGVGAAGILTVVRTILSDSGSLDDNNRQTSILFLLYATGFTVGPLVGGYLVDISFRWIFAINLPVTVASIILGFLLLRGKVKEAQPPHWLVEPHTMRETLPQKLLRIDWIGTLLFVVGGISILLALNWGSVESWSSTKVIVCWILGPLSIIGCLLWEYFLENQLRRTAPSCHGVLSCQPMLPLEIFRSYDVCAVLYGSFTSGMVMIVVFYFVSIFMTIVAGYSPADAGMQLVYFAPGMGAGTLISIQMISKLRQPKYPIILGSVILPVSLGLIEWAMGNNNQTQVNGFLVFAGSGVGLTAGSLAIHARFSLPSNRVAVVNAMTLFFRSLGGTVGLAQCSAVLNFKVDKYLEHQLALAGLDPSTLDSNNASQLMKSIQSLSDLPPVVQIAIRDAYRYAVQWSFISLVPWAGLSFFIVLFLSKVTDQDMQREEEGARSVGEAYQLEVMRDHGVVREADEKAGLGWE</sequence>
<dbReference type="EMBL" id="KN824828">
    <property type="protein sequence ID" value="KIL00693.1"/>
    <property type="molecule type" value="Genomic_DNA"/>
</dbReference>
<dbReference type="InterPro" id="IPR011701">
    <property type="entry name" value="MFS"/>
</dbReference>